<evidence type="ECO:0000313" key="1">
    <source>
        <dbReference type="EMBL" id="TXN29255.1"/>
    </source>
</evidence>
<dbReference type="EMBL" id="VRMG01000009">
    <property type="protein sequence ID" value="TXN29255.1"/>
    <property type="molecule type" value="Genomic_DNA"/>
</dbReference>
<dbReference type="AlphaFoldDB" id="A0A5C8ULN9"/>
<accession>A0A5C8ULN9</accession>
<keyword evidence="2" id="KW-1185">Reference proteome</keyword>
<dbReference type="RefSeq" id="WP_147784274.1">
    <property type="nucleotide sequence ID" value="NZ_VRMG01000009.1"/>
</dbReference>
<reference evidence="1 2" key="1">
    <citation type="submission" date="2019-08" db="EMBL/GenBank/DDBJ databases">
        <title>Bacterial whole genome sequence for Glaciihabitans sp. CHu50b-6-2.</title>
        <authorList>
            <person name="Jin L."/>
        </authorList>
    </citation>
    <scope>NUCLEOTIDE SEQUENCE [LARGE SCALE GENOMIC DNA]</scope>
    <source>
        <strain evidence="1 2">CHu50b-6-2</strain>
    </source>
</reference>
<evidence type="ECO:0000313" key="2">
    <source>
        <dbReference type="Proteomes" id="UP000321379"/>
    </source>
</evidence>
<dbReference type="Proteomes" id="UP000321379">
    <property type="component" value="Unassembled WGS sequence"/>
</dbReference>
<name>A0A5C8ULN9_9MICO</name>
<sequence length="91" mass="9731">MSESVVAAETRLMHALEQQLVALDHVARVVAAARTGLPAARQCGIWRGEAHSRYVDAVDASARQLEAAERQLTTAAMHTRRAIASLAGRVG</sequence>
<proteinExistence type="predicted"/>
<organism evidence="1 2">
    <name type="scientific">Lacisediminihabitans profunda</name>
    <dbReference type="NCBI Taxonomy" id="2594790"/>
    <lineage>
        <taxon>Bacteria</taxon>
        <taxon>Bacillati</taxon>
        <taxon>Actinomycetota</taxon>
        <taxon>Actinomycetes</taxon>
        <taxon>Micrococcales</taxon>
        <taxon>Microbacteriaceae</taxon>
        <taxon>Lacisediminihabitans</taxon>
    </lineage>
</organism>
<comment type="caution">
    <text evidence="1">The sequence shown here is derived from an EMBL/GenBank/DDBJ whole genome shotgun (WGS) entry which is preliminary data.</text>
</comment>
<gene>
    <name evidence="1" type="ORF">FVP33_13825</name>
</gene>
<protein>
    <submittedName>
        <fullName evidence="1">Uncharacterized protein</fullName>
    </submittedName>
</protein>